<protein>
    <recommendedName>
        <fullName evidence="5">Glutamate--cysteine ligase EgtA</fullName>
        <ecNumber evidence="5">6.3.2.2</ecNumber>
    </recommendedName>
    <alternativeName>
        <fullName evidence="5">Gamma-glutamylcysteine synthase</fullName>
        <shortName evidence="5">GCS</shortName>
        <shortName evidence="5">Gamma-ECS</shortName>
    </alternativeName>
</protein>
<dbReference type="Gene3D" id="3.30.590.20">
    <property type="match status" value="1"/>
</dbReference>
<gene>
    <name evidence="7" type="primary">gshA</name>
    <name evidence="5" type="synonym">egtA</name>
    <name evidence="7" type="ORF">Cco03nite_10370</name>
</gene>
<dbReference type="NCBIfam" id="TIGR03444">
    <property type="entry name" value="EgtA_Cys_ligase"/>
    <property type="match status" value="1"/>
</dbReference>
<accession>A0A8J3P5F6</accession>
<dbReference type="PANTHER" id="PTHR34378:SF1">
    <property type="entry name" value="GLUTAMATE--CYSTEINE LIGASE, CHLOROPLASTIC"/>
    <property type="match status" value="1"/>
</dbReference>
<keyword evidence="1 5" id="KW-0436">Ligase</keyword>
<comment type="caution">
    <text evidence="7">The sequence shown here is derived from an EMBL/GenBank/DDBJ whole genome shotgun (WGS) entry which is preliminary data.</text>
</comment>
<evidence type="ECO:0000256" key="6">
    <source>
        <dbReference type="PIRNR" id="PIRNR017901"/>
    </source>
</evidence>
<dbReference type="Proteomes" id="UP000630887">
    <property type="component" value="Unassembled WGS sequence"/>
</dbReference>
<comment type="pathway">
    <text evidence="5">Amino-acid biosynthesis; ergothioneine biosynthesis.</text>
</comment>
<dbReference type="GO" id="GO:0052699">
    <property type="term" value="P:ergothioneine biosynthetic process"/>
    <property type="evidence" value="ECO:0007669"/>
    <property type="project" value="UniProtKB-UniRule"/>
</dbReference>
<dbReference type="EMBL" id="BONI01000006">
    <property type="protein sequence ID" value="GIG04337.1"/>
    <property type="molecule type" value="Genomic_DNA"/>
</dbReference>
<evidence type="ECO:0000256" key="2">
    <source>
        <dbReference type="ARBA" id="ARBA00022741"/>
    </source>
</evidence>
<evidence type="ECO:0000256" key="1">
    <source>
        <dbReference type="ARBA" id="ARBA00022598"/>
    </source>
</evidence>
<dbReference type="SUPFAM" id="SSF55931">
    <property type="entry name" value="Glutamine synthetase/guanido kinase"/>
    <property type="match status" value="1"/>
</dbReference>
<dbReference type="Pfam" id="PF04107">
    <property type="entry name" value="GCS2"/>
    <property type="match status" value="1"/>
</dbReference>
<dbReference type="InterPro" id="IPR017809">
    <property type="entry name" value="EgtA_Actinobacteria"/>
</dbReference>
<keyword evidence="8" id="KW-1185">Reference proteome</keyword>
<name>A0A8J3P5F6_9ACTN</name>
<evidence type="ECO:0000256" key="3">
    <source>
        <dbReference type="ARBA" id="ARBA00022840"/>
    </source>
</evidence>
<dbReference type="InterPro" id="IPR006336">
    <property type="entry name" value="GCS2"/>
</dbReference>
<dbReference type="GO" id="GO:0004357">
    <property type="term" value="F:glutamate-cysteine ligase activity"/>
    <property type="evidence" value="ECO:0007669"/>
    <property type="project" value="UniProtKB-UniRule"/>
</dbReference>
<comment type="function">
    <text evidence="5">Catalyzes the synthesis of gamma-glutamylcysteine (gamma-GC). This compound is used as substrate for the biosynthesis of the low-molecular thiol compound ergothioneine.</text>
</comment>
<evidence type="ECO:0000313" key="8">
    <source>
        <dbReference type="Proteomes" id="UP000630887"/>
    </source>
</evidence>
<dbReference type="GO" id="GO:0005524">
    <property type="term" value="F:ATP binding"/>
    <property type="evidence" value="ECO:0007669"/>
    <property type="project" value="UniProtKB-UniRule"/>
</dbReference>
<keyword evidence="2 5" id="KW-0547">Nucleotide-binding</keyword>
<reference evidence="7 8" key="1">
    <citation type="submission" date="2021-01" db="EMBL/GenBank/DDBJ databases">
        <title>Whole genome shotgun sequence of Catellatospora coxensis NBRC 107359.</title>
        <authorList>
            <person name="Komaki H."/>
            <person name="Tamura T."/>
        </authorList>
    </citation>
    <scope>NUCLEOTIDE SEQUENCE [LARGE SCALE GENOMIC DNA]</scope>
    <source>
        <strain evidence="7 8">NBRC 107359</strain>
    </source>
</reference>
<organism evidence="7 8">
    <name type="scientific">Catellatospora coxensis</name>
    <dbReference type="NCBI Taxonomy" id="310354"/>
    <lineage>
        <taxon>Bacteria</taxon>
        <taxon>Bacillati</taxon>
        <taxon>Actinomycetota</taxon>
        <taxon>Actinomycetes</taxon>
        <taxon>Micromonosporales</taxon>
        <taxon>Micromonosporaceae</taxon>
        <taxon>Catellatospora</taxon>
    </lineage>
</organism>
<dbReference type="AlphaFoldDB" id="A0A8J3P5F6"/>
<evidence type="ECO:0000313" key="7">
    <source>
        <dbReference type="EMBL" id="GIG04337.1"/>
    </source>
</evidence>
<proteinExistence type="inferred from homology"/>
<dbReference type="UniPathway" id="UPA01014"/>
<sequence>MSAVVQREMVRDAGVRIADRAEAEGYVAKVCFKTGPPGRVGIELEWTTHHLDDPARPVDPGVLGSALGEHAPRSLVPDSPQTPLPYGGRVTLEPGGQVEISTDTSDSLAGLLDATMADLQQLTGLLDRAGLALDGQGCDAHRPPGRILDTPRYATMERVFDRFGPYGRLWMCGTASVQVCLDAGLPDRVAPRWRALHAVGPALVAAFANSARSAGTDTGWASARMRACLAADPMRNGPPADDADPVAGWARRVLDTPVLCVRRDDGSWDVPPGITFADWIGGAMTPAPTYADLDYHVSTMFPPVRARGYFEVRYLDMQSGLDWVAPVAVLVALFAREETVDAAAALAAPAAGRWVQAARHGLADPAIAAAAPRLLDLACAALEHTDLPAATVEAVTAVVERRLREGGLR</sequence>
<comment type="catalytic activity">
    <reaction evidence="4 5 6">
        <text>L-cysteine + L-glutamate + ATP = gamma-L-glutamyl-L-cysteine + ADP + phosphate + H(+)</text>
        <dbReference type="Rhea" id="RHEA:13285"/>
        <dbReference type="ChEBI" id="CHEBI:15378"/>
        <dbReference type="ChEBI" id="CHEBI:29985"/>
        <dbReference type="ChEBI" id="CHEBI:30616"/>
        <dbReference type="ChEBI" id="CHEBI:35235"/>
        <dbReference type="ChEBI" id="CHEBI:43474"/>
        <dbReference type="ChEBI" id="CHEBI:58173"/>
        <dbReference type="ChEBI" id="CHEBI:456216"/>
        <dbReference type="EC" id="6.3.2.2"/>
    </reaction>
</comment>
<dbReference type="GO" id="GO:0006750">
    <property type="term" value="P:glutathione biosynthetic process"/>
    <property type="evidence" value="ECO:0007669"/>
    <property type="project" value="UniProtKB-UniRule"/>
</dbReference>
<dbReference type="InterPro" id="IPR035434">
    <property type="entry name" value="GCL_bact_plant"/>
</dbReference>
<evidence type="ECO:0000256" key="4">
    <source>
        <dbReference type="ARBA" id="ARBA00048819"/>
    </source>
</evidence>
<dbReference type="EC" id="6.3.2.2" evidence="5"/>
<dbReference type="HAMAP" id="MF_02034">
    <property type="entry name" value="EgtA"/>
    <property type="match status" value="1"/>
</dbReference>
<evidence type="ECO:0000256" key="5">
    <source>
        <dbReference type="HAMAP-Rule" id="MF_02034"/>
    </source>
</evidence>
<dbReference type="InterPro" id="IPR014746">
    <property type="entry name" value="Gln_synth/guanido_kin_cat_dom"/>
</dbReference>
<comment type="similarity">
    <text evidence="5 6">Belongs to the glutamate--cysteine ligase type 2 family. EgtA subfamily.</text>
</comment>
<keyword evidence="3 5" id="KW-0067">ATP-binding</keyword>
<dbReference type="PIRSF" id="PIRSF017901">
    <property type="entry name" value="GCL"/>
    <property type="match status" value="1"/>
</dbReference>
<dbReference type="PANTHER" id="PTHR34378">
    <property type="entry name" value="GLUTAMATE--CYSTEINE LIGASE, CHLOROPLASTIC"/>
    <property type="match status" value="1"/>
</dbReference>